<dbReference type="PANTHER" id="PTHR30388">
    <property type="entry name" value="ALDEHYDE OXIDOREDUCTASE MOLYBDENUM COFACTOR ASSEMBLY PROTEIN"/>
    <property type="match status" value="1"/>
</dbReference>
<dbReference type="InterPro" id="IPR003777">
    <property type="entry name" value="XdhC_CoxI"/>
</dbReference>
<dbReference type="Proteomes" id="UP000198539">
    <property type="component" value="Unassembled WGS sequence"/>
</dbReference>
<protein>
    <submittedName>
        <fullName evidence="3">Xanthine dehydrogenase accessory factor</fullName>
    </submittedName>
</protein>
<evidence type="ECO:0000259" key="1">
    <source>
        <dbReference type="Pfam" id="PF02625"/>
    </source>
</evidence>
<dbReference type="InterPro" id="IPR052698">
    <property type="entry name" value="MoCofactor_Util/Proc"/>
</dbReference>
<proteinExistence type="predicted"/>
<dbReference type="Pfam" id="PF13478">
    <property type="entry name" value="XdhC_C"/>
    <property type="match status" value="1"/>
</dbReference>
<dbReference type="Gene3D" id="3.40.50.720">
    <property type="entry name" value="NAD(P)-binding Rossmann-like Domain"/>
    <property type="match status" value="1"/>
</dbReference>
<keyword evidence="4" id="KW-1185">Reference proteome</keyword>
<evidence type="ECO:0000313" key="4">
    <source>
        <dbReference type="Proteomes" id="UP000198539"/>
    </source>
</evidence>
<reference evidence="3 4" key="1">
    <citation type="submission" date="2016-10" db="EMBL/GenBank/DDBJ databases">
        <authorList>
            <person name="de Groot N.N."/>
        </authorList>
    </citation>
    <scope>NUCLEOTIDE SEQUENCE [LARGE SCALE GENOMIC DNA]</scope>
    <source>
        <strain evidence="3 4">CGMCC 1.8894</strain>
    </source>
</reference>
<dbReference type="Pfam" id="PF02625">
    <property type="entry name" value="XdhC_CoxI"/>
    <property type="match status" value="1"/>
</dbReference>
<sequence>MISPKQSNLQRVSESRTIEVGATADAQLVLEGIRTLGGVIAVLCSTDGGFYRAPGALMGFCQDGTVIGDLSSGCIEADLALHAASCWATGRPLTLRYGKGSPFFDIVLPCGGSIDVQLSPIPDANLLDQTLTDMAARKSAALSLPGLPHLVFRPDPRVIVVGSTPEALQLHRIACAGGYDVTLDANPDLSRIDQRTAIVLMHHDHDKAIAQLRDALYTPAYWIGALGSHSTQSRRLAALRGLGVSRAELDRVRGPIGLIASGRDPRTLAVSVLADIVQAAR</sequence>
<dbReference type="PANTHER" id="PTHR30388:SF4">
    <property type="entry name" value="MOLYBDENUM COFACTOR INSERTION CHAPERONE PAOD"/>
    <property type="match status" value="1"/>
</dbReference>
<dbReference type="EMBL" id="FNOM01000006">
    <property type="protein sequence ID" value="SDX18939.1"/>
    <property type="molecule type" value="Genomic_DNA"/>
</dbReference>
<evidence type="ECO:0000259" key="2">
    <source>
        <dbReference type="Pfam" id="PF13478"/>
    </source>
</evidence>
<dbReference type="InterPro" id="IPR027051">
    <property type="entry name" value="XdhC_Rossmann_dom"/>
</dbReference>
<evidence type="ECO:0000313" key="3">
    <source>
        <dbReference type="EMBL" id="SDX18939.1"/>
    </source>
</evidence>
<dbReference type="AlphaFoldDB" id="A0A1H2ZQC4"/>
<organism evidence="3 4">
    <name type="scientific">Roseicitreum antarcticum</name>
    <dbReference type="NCBI Taxonomy" id="564137"/>
    <lineage>
        <taxon>Bacteria</taxon>
        <taxon>Pseudomonadati</taxon>
        <taxon>Pseudomonadota</taxon>
        <taxon>Alphaproteobacteria</taxon>
        <taxon>Rhodobacterales</taxon>
        <taxon>Paracoccaceae</taxon>
        <taxon>Roseicitreum</taxon>
    </lineage>
</organism>
<feature type="domain" description="XdhC Rossmann" evidence="2">
    <location>
        <begin position="158"/>
        <end position="276"/>
    </location>
</feature>
<gene>
    <name evidence="3" type="ORF">SAMN04488238_1066</name>
</gene>
<name>A0A1H2ZQC4_9RHOB</name>
<accession>A0A1H2ZQC4</accession>
<dbReference type="RefSeq" id="WP_092889282.1">
    <property type="nucleotide sequence ID" value="NZ_CP061498.1"/>
</dbReference>
<dbReference type="OrthoDB" id="9815497at2"/>
<feature type="domain" description="XdhC- CoxI" evidence="1">
    <location>
        <begin position="39"/>
        <end position="98"/>
    </location>
</feature>
<dbReference type="STRING" id="564137.SAMN04488238_1066"/>